<gene>
    <name evidence="1" type="ORF">EHP00_43</name>
</gene>
<dbReference type="AlphaFoldDB" id="A0A1W0E5I5"/>
<sequence>MSKEIKIEKKENSVKNDEDAFDKEIDFETQNNEINQTNSQFEIVKNTSMTYKDIVDIDAIDCEVQMKVASIINEIENEILIENSLLIYDEYKRKKGRQSYIYIKPVELKTDCASNAEEDLFEISGIKEEIKENLSNFKNTDPIIVFFRRKKIKGFLLEVTEEEVVFETTDKKVYNFSFKQIDLEKIKFEKEI</sequence>
<evidence type="ECO:0000313" key="2">
    <source>
        <dbReference type="Proteomes" id="UP000192758"/>
    </source>
</evidence>
<organism evidence="1 2">
    <name type="scientific">Ecytonucleospora hepatopenaei</name>
    <dbReference type="NCBI Taxonomy" id="646526"/>
    <lineage>
        <taxon>Eukaryota</taxon>
        <taxon>Fungi</taxon>
        <taxon>Fungi incertae sedis</taxon>
        <taxon>Microsporidia</taxon>
        <taxon>Enterocytozoonidae</taxon>
        <taxon>Ecytonucleospora</taxon>
    </lineage>
</organism>
<dbReference type="VEuPathDB" id="MicrosporidiaDB:EHP00_43"/>
<comment type="caution">
    <text evidence="1">The sequence shown here is derived from an EMBL/GenBank/DDBJ whole genome shotgun (WGS) entry which is preliminary data.</text>
</comment>
<dbReference type="Proteomes" id="UP000192758">
    <property type="component" value="Unassembled WGS sequence"/>
</dbReference>
<proteinExistence type="predicted"/>
<keyword evidence="2" id="KW-1185">Reference proteome</keyword>
<reference evidence="1 2" key="1">
    <citation type="journal article" date="2017" name="Environ. Microbiol.">
        <title>Decay of the glycolytic pathway and adaptation to intranuclear parasitism within Enterocytozoonidae microsporidia.</title>
        <authorList>
            <person name="Wiredu Boakye D."/>
            <person name="Jaroenlak P."/>
            <person name="Prachumwat A."/>
            <person name="Williams T.A."/>
            <person name="Bateman K.S."/>
            <person name="Itsathitphaisarn O."/>
            <person name="Sritunyalucksana K."/>
            <person name="Paszkiewicz K.H."/>
            <person name="Moore K.A."/>
            <person name="Stentiford G.D."/>
            <person name="Williams B.A."/>
        </authorList>
    </citation>
    <scope>NUCLEOTIDE SEQUENCE [LARGE SCALE GENOMIC DNA]</scope>
    <source>
        <strain evidence="1 2">TH1</strain>
    </source>
</reference>
<dbReference type="OrthoDB" id="10552803at2759"/>
<accession>A0A1W0E5I5</accession>
<dbReference type="EMBL" id="MNPJ01000019">
    <property type="protein sequence ID" value="OQS54537.1"/>
    <property type="molecule type" value="Genomic_DNA"/>
</dbReference>
<name>A0A1W0E5I5_9MICR</name>
<evidence type="ECO:0000313" key="1">
    <source>
        <dbReference type="EMBL" id="OQS54537.1"/>
    </source>
</evidence>
<protein>
    <submittedName>
        <fullName evidence="1">Uncharacterized protein</fullName>
    </submittedName>
</protein>